<evidence type="ECO:0000256" key="1">
    <source>
        <dbReference type="SAM" id="Phobius"/>
    </source>
</evidence>
<comment type="caution">
    <text evidence="3">The sequence shown here is derived from an EMBL/GenBank/DDBJ whole genome shotgun (WGS) entry which is preliminary data.</text>
</comment>
<dbReference type="InterPro" id="IPR001646">
    <property type="entry name" value="5peptide_repeat"/>
</dbReference>
<name>A0A532V4B2_UNCT6</name>
<accession>A0A532V4B2</accession>
<dbReference type="SUPFAM" id="SSF81324">
    <property type="entry name" value="Voltage-gated potassium channels"/>
    <property type="match status" value="1"/>
</dbReference>
<dbReference type="SUPFAM" id="SSF141571">
    <property type="entry name" value="Pentapeptide repeat-like"/>
    <property type="match status" value="1"/>
</dbReference>
<keyword evidence="1" id="KW-0812">Transmembrane</keyword>
<keyword evidence="1" id="KW-0472">Membrane</keyword>
<gene>
    <name evidence="3" type="ORF">CEE36_07410</name>
</gene>
<evidence type="ECO:0000313" key="3">
    <source>
        <dbReference type="EMBL" id="TKJ42044.1"/>
    </source>
</evidence>
<reference evidence="3 4" key="1">
    <citation type="submission" date="2017-06" db="EMBL/GenBank/DDBJ databases">
        <title>Novel microbial phyla capable of carbon fixation and sulfur reduction in deep-sea sediments.</title>
        <authorList>
            <person name="Huang J."/>
            <person name="Baker B."/>
            <person name="Wang Y."/>
        </authorList>
    </citation>
    <scope>NUCLEOTIDE SEQUENCE [LARGE SCALE GENOMIC DNA]</scope>
    <source>
        <strain evidence="3">B3_TA06</strain>
    </source>
</reference>
<keyword evidence="1" id="KW-1133">Transmembrane helix</keyword>
<dbReference type="PANTHER" id="PTHR14136:SF17">
    <property type="entry name" value="BTB_POZ DOMAIN-CONTAINING PROTEIN KCTD9"/>
    <property type="match status" value="1"/>
</dbReference>
<proteinExistence type="predicted"/>
<dbReference type="EMBL" id="NJBO01000011">
    <property type="protein sequence ID" value="TKJ42044.1"/>
    <property type="molecule type" value="Genomic_DNA"/>
</dbReference>
<sequence>MAKSKGRKPVTPLPDPKELKKCKHEGCEEYAVFFEDYCWEHLSKKAKSKYKAKIEDWVKKGRSLEGANLEEVDLSYLDLRLLNCNMKNVNLSKANLTKTLLWGANLEGAELEGAKLIETEFCRANLKEAILEEANLQDANLYGANLQNAYLGDASLQNAYLMGANLRGAIFDGADLEGVWICSAILDSSTYLSWNQIRIVGTEKMNWGQAEEDYLLLKNYFHQRGRYEDEGKAYYREKLMAKHQAHEELFGKSTSKGFKRAFQNIGRFFVHNENKGVRRRWLGLWFMWALAGFGERWIRTIFWALGTFVFFGLLHWLGTNATWWSLVSRGGEIKHLLDCLYFSLVTFVTLGFGDIWPEAWATKILVGVEVVLGYVFLGMIVTLIARKMGR</sequence>
<feature type="transmembrane region" description="Helical" evidence="1">
    <location>
        <begin position="364"/>
        <end position="385"/>
    </location>
</feature>
<dbReference type="Gene3D" id="1.10.287.70">
    <property type="match status" value="1"/>
</dbReference>
<evidence type="ECO:0000259" key="2">
    <source>
        <dbReference type="Pfam" id="PF07885"/>
    </source>
</evidence>
<feature type="transmembrane region" description="Helical" evidence="1">
    <location>
        <begin position="335"/>
        <end position="352"/>
    </location>
</feature>
<organism evidence="3 4">
    <name type="scientific">candidate division TA06 bacterium B3_TA06</name>
    <dbReference type="NCBI Taxonomy" id="2012487"/>
    <lineage>
        <taxon>Bacteria</taxon>
        <taxon>Bacteria division TA06</taxon>
    </lineage>
</organism>
<dbReference type="AlphaFoldDB" id="A0A532V4B2"/>
<dbReference type="Pfam" id="PF07885">
    <property type="entry name" value="Ion_trans_2"/>
    <property type="match status" value="1"/>
</dbReference>
<feature type="domain" description="Potassium channel" evidence="2">
    <location>
        <begin position="317"/>
        <end position="388"/>
    </location>
</feature>
<dbReference type="InterPro" id="IPR051082">
    <property type="entry name" value="Pentapeptide-BTB/POZ_domain"/>
</dbReference>
<protein>
    <recommendedName>
        <fullName evidence="2">Potassium channel domain-containing protein</fullName>
    </recommendedName>
</protein>
<evidence type="ECO:0000313" key="4">
    <source>
        <dbReference type="Proteomes" id="UP000317778"/>
    </source>
</evidence>
<feature type="transmembrane region" description="Helical" evidence="1">
    <location>
        <begin position="304"/>
        <end position="323"/>
    </location>
</feature>
<dbReference type="Proteomes" id="UP000317778">
    <property type="component" value="Unassembled WGS sequence"/>
</dbReference>
<dbReference type="PANTHER" id="PTHR14136">
    <property type="entry name" value="BTB_POZ DOMAIN-CONTAINING PROTEIN KCTD9"/>
    <property type="match status" value="1"/>
</dbReference>
<dbReference type="Pfam" id="PF00805">
    <property type="entry name" value="Pentapeptide"/>
    <property type="match status" value="2"/>
</dbReference>
<dbReference type="InterPro" id="IPR013099">
    <property type="entry name" value="K_chnl_dom"/>
</dbReference>
<dbReference type="Gene3D" id="2.160.20.80">
    <property type="entry name" value="E3 ubiquitin-protein ligase SopA"/>
    <property type="match status" value="1"/>
</dbReference>